<dbReference type="RefSeq" id="WP_092983756.1">
    <property type="nucleotide sequence ID" value="NZ_FNFY01000001.1"/>
</dbReference>
<keyword evidence="2" id="KW-1185">Reference proteome</keyword>
<name>A0A1G9AE07_9BACL</name>
<dbReference type="Proteomes" id="UP000199008">
    <property type="component" value="Unassembled WGS sequence"/>
</dbReference>
<dbReference type="EMBL" id="FNFY01000001">
    <property type="protein sequence ID" value="SDK24755.1"/>
    <property type="molecule type" value="Genomic_DNA"/>
</dbReference>
<reference evidence="2" key="1">
    <citation type="submission" date="2016-10" db="EMBL/GenBank/DDBJ databases">
        <authorList>
            <person name="Varghese N."/>
            <person name="Submissions S."/>
        </authorList>
    </citation>
    <scope>NUCLEOTIDE SEQUENCE [LARGE SCALE GENOMIC DNA]</scope>
    <source>
        <strain evidence="2">CGMCC 1.8895</strain>
    </source>
</reference>
<proteinExistence type="predicted"/>
<protein>
    <submittedName>
        <fullName evidence="1">Uncharacterized protein</fullName>
    </submittedName>
</protein>
<dbReference type="OrthoDB" id="2406893at2"/>
<accession>A0A1G9AE07</accession>
<evidence type="ECO:0000313" key="2">
    <source>
        <dbReference type="Proteomes" id="UP000199008"/>
    </source>
</evidence>
<dbReference type="AlphaFoldDB" id="A0A1G9AE07"/>
<organism evidence="1 2">
    <name type="scientific">Lacicoccus qingdaonensis</name>
    <dbReference type="NCBI Taxonomy" id="576118"/>
    <lineage>
        <taxon>Bacteria</taxon>
        <taxon>Bacillati</taxon>
        <taxon>Bacillota</taxon>
        <taxon>Bacilli</taxon>
        <taxon>Bacillales</taxon>
        <taxon>Salinicoccaceae</taxon>
        <taxon>Lacicoccus</taxon>
    </lineage>
</organism>
<sequence>MSLSIDPKQFAQSVLYANPSDPLSTADEKAIEGLELYLTAYRLAEKYERLSTSHNTQETSEILQMLKDNEDNNM</sequence>
<gene>
    <name evidence="1" type="ORF">SAMN05216216_101195</name>
</gene>
<evidence type="ECO:0000313" key="1">
    <source>
        <dbReference type="EMBL" id="SDK24755.1"/>
    </source>
</evidence>
<dbReference type="STRING" id="576118.SAMN05216216_101195"/>